<dbReference type="InterPro" id="IPR029058">
    <property type="entry name" value="AB_hydrolase_fold"/>
</dbReference>
<sequence>MSSSAMVSQVLNAFSQCTKAAEFYKVQIALENELSPAEIIELSYFVDKFPPMASQFISNMKNAVLGISSATENYQRNVISENITFYGDPRFEVSQKTLLIAYCGVAFRLMLPTPIILQYFPANQFDILKLSDGSNGFFLNGIPNFADSFETLIEKIKSQFDTRRYASIKVIGMSAGGAAALYTGMKLDAEVALSISGKHPTIYLKDQQSTLNPLAFDEQISLDVTNVCKAYAFYSANSPLDEKGANSFKKYLPNVQVLGVQGTKTHNLIHELFVANLLQAFFRQHLIAAR</sequence>
<protein>
    <submittedName>
        <fullName evidence="1">Uncharacterized protein</fullName>
    </submittedName>
</protein>
<gene>
    <name evidence="1" type="ORF">AOC25_02110</name>
</gene>
<organism evidence="1 2">
    <name type="scientific">Polynucleobacter asymbioticus</name>
    <dbReference type="NCBI Taxonomy" id="576611"/>
    <lineage>
        <taxon>Bacteria</taxon>
        <taxon>Pseudomonadati</taxon>
        <taxon>Pseudomonadota</taxon>
        <taxon>Betaproteobacteria</taxon>
        <taxon>Burkholderiales</taxon>
        <taxon>Burkholderiaceae</taxon>
        <taxon>Polynucleobacter</taxon>
    </lineage>
</organism>
<dbReference type="SUPFAM" id="SSF53474">
    <property type="entry name" value="alpha/beta-Hydrolases"/>
    <property type="match status" value="1"/>
</dbReference>
<dbReference type="EMBL" id="CP015017">
    <property type="protein sequence ID" value="APC00500.1"/>
    <property type="molecule type" value="Genomic_DNA"/>
</dbReference>
<dbReference type="RefSeq" id="WP_071538729.1">
    <property type="nucleotide sequence ID" value="NZ_CP015016.1"/>
</dbReference>
<proteinExistence type="predicted"/>
<dbReference type="Proteomes" id="UP000182060">
    <property type="component" value="Chromosome"/>
</dbReference>
<reference evidence="1" key="1">
    <citation type="journal article" date="2017" name="Appl. Environ. Microbiol.">
        <title>Microdiversification of a pelagic Polynucleobacter species is mainly driven by acquisition of genomic islands from a partially interspecific gene pool.</title>
        <authorList>
            <person name="Hoetzinger M."/>
            <person name="Hahn M.W."/>
            <person name="Jezberova J."/>
            <person name="Schmidt J."/>
            <person name="Koll U."/>
        </authorList>
    </citation>
    <scope>NUCLEOTIDE SEQUENCE</scope>
    <source>
        <strain evidence="1">MWH-RechtKol4</strain>
    </source>
</reference>
<name>A0AAC9IRH0_9BURK</name>
<evidence type="ECO:0000313" key="1">
    <source>
        <dbReference type="EMBL" id="APC00500.1"/>
    </source>
</evidence>
<accession>A0AAC9IRH0</accession>
<evidence type="ECO:0000313" key="2">
    <source>
        <dbReference type="Proteomes" id="UP000182060"/>
    </source>
</evidence>
<dbReference type="AlphaFoldDB" id="A0AAC9IRH0"/>